<evidence type="ECO:0000259" key="8">
    <source>
        <dbReference type="Pfam" id="PF23347"/>
    </source>
</evidence>
<dbReference type="InterPro" id="IPR011047">
    <property type="entry name" value="Quinoprotein_ADH-like_sf"/>
</dbReference>
<comment type="subcellular location">
    <subcellularLocation>
        <location evidence="1">Nucleus</location>
    </subcellularLocation>
</comment>
<dbReference type="RefSeq" id="XP_012192977.1">
    <property type="nucleotide sequence ID" value="XM_012337587.1"/>
</dbReference>
<feature type="domain" description="NUP160 C-terminal TPR" evidence="8">
    <location>
        <begin position="1519"/>
        <end position="1603"/>
    </location>
</feature>
<feature type="region of interest" description="Disordered" evidence="5">
    <location>
        <begin position="1674"/>
        <end position="1700"/>
    </location>
</feature>
<evidence type="ECO:0000256" key="2">
    <source>
        <dbReference type="ARBA" id="ARBA00022448"/>
    </source>
</evidence>
<evidence type="ECO:0000256" key="1">
    <source>
        <dbReference type="ARBA" id="ARBA00004123"/>
    </source>
</evidence>
<dbReference type="Gene3D" id="2.130.10.10">
    <property type="entry name" value="YVTN repeat-like/Quinoprotein amine dehydrogenase"/>
    <property type="match status" value="1"/>
</dbReference>
<evidence type="ECO:0000259" key="7">
    <source>
        <dbReference type="Pfam" id="PF23300"/>
    </source>
</evidence>
<sequence>MSRHLSTLTWLAKISLKKCETTLFHKFERAERRQQTTRHRELRRPDLHVIGWLLFSNLEKCIQNRDEDAIAVPTPQHPGVEDEPETISSAYHHAVDARLFFPSCSSDAYDGGYVLARVVAGGRELQLLWSSLEDHPPAAGPSSKALTSRQHAFTAALDPKLPSEPARVFLFPAPLLPGLGVFADPSSNRLYVIAVTTTGFLYRLMFSAPHLFHDSRLAPNWSSEYRIQHIASSDSVLTASLRGAANAAQLYVIDSGLALVTCDDGTIVKLNRSVSGARDVNDGAWKETVLRPTSFLSGVSRFFGRSNPVSDSESSPSYALSLDVYPGEVGNAMAFTASRDRKLRVWNLLTDSCIRTLDLPLHMDSVASNDKQLVVAEDASSSTMDASDTQALFSTISRPFVKVFAPGSDDRDGHALYVLVYIPASPPSGNFFALYGVELEDAKGAAGGLGEVTLLWQKRCDAETRGRNVELRDVVFTPQGQRGEGWIMWALWDAGAGPVLKYAKVGVEAANPDESTMSVRTVAEDLSKDDWRTVSSERAYRPLHGEEFEATLEATKEVIDAADIFLDRVLEPGRFSEATLRLALSTYKEVASSSDHPPSELFANLRDEVASVVASGCQLENDPRTGGPMYEKLYASRVREWMRFVGLAEQIETAARWPIGFSLPTASLDGPRTSSESIVPLVISRDTVALPVNEDEASIIERLQRNLFTNPNTSRSGTALATDSANEERALLIHAADSHPTNILPTLGRTSATVAEVLTLVESASDLAACFTAPELEAFAAGLQNLLSEPLTISVKEAIADVWSNNFASLGGDDASEIVRRIASDLGASLDSTLTDMAVLLSETAGDIDGLAAAASSIASTDLGSALTADALVQTLASRHRLAVSFMLLLTALAAQDQMADLVENESRQIAAALSIFQSLSAALQLARTDAAIQVAFGSSDAVETDSIVAKLNQMSVAGRKSREPHHFTAPTLLHQCVRDGLLSTSKARNDDAALSLSVKTAVLKSLWSLGLTDLRDTLAAGAKPLLPNLNDRHTSIAFAVLVQGYPLAADALLASFPETPAGEYVRARALVQLHRLDEASASFDKVVSALELPSTTRSRAASGLFELLPSSVVLAEGEERVAAYYRHVALFFEPLEAIEHVIRFCQASIDAVGTYADDRPAKMNLGDSGAETSSSAGPKEIWFKIFRCQLALDDFEAAYATIMAAPYEGVRKDCLRNLVSVMCEEGHIQSLLHFTFPGLQSEVERTLSFKARNSDPLSVPNYYSVLYSYHLFRGDLKSAGAVVYQHAERLSELHRSLSANNDGVDPLERFMVVAVEQAQSYLASINALTMLKHENAWFAHAADPEISQAANGRESLFEPSTSVRAGAANGKQTSSLTRYIPASAYSQRVREIRVVSVDDVRREYTLALARLELVKRYPDLAYSTTVLRPSDAVLLFVNSDSFDSAFNVAWNMTVDMAPIFSALTVKAVALSRAKLQRDAGKSKSNDDVHPEIAELEEADEDLMEPEAVFLTLSEKSASWQGSAAERAWRYIRYHLEMYDSEEDGKYYRVVLLKIASLDHEVTPTWLTDWFTRTDNSDVLLRIYIEHQLILEAASFATKWLQTAATQASKLTRSNEEYHSNHIIDTLLLNLDETQGTVLPSKQKDASKMKAELQQARNKYIDALAARSKTLKRQAEQDAFRQEKRREQQEKCEKTETSSLNRDWTKISFREIRTRIPFSYRQDTGRASGQPRSIRARKTSAK</sequence>
<keyword evidence="3" id="KW-0539">Nucleus</keyword>
<dbReference type="Pfam" id="PF23347">
    <property type="entry name" value="TPR_Nup160_C"/>
    <property type="match status" value="2"/>
</dbReference>
<reference evidence="10" key="1">
    <citation type="journal article" date="2013" name="Genome Announc.">
        <title>Draft genome sequence of the basidiomycetous yeast-like fungus Pseudozyma hubeiensis SY62, which produces an abundant amount of the biosurfactant mannosylerythritol lipids.</title>
        <authorList>
            <person name="Konishi M."/>
            <person name="Hatada Y."/>
            <person name="Horiuchi J."/>
        </authorList>
    </citation>
    <scope>NUCLEOTIDE SEQUENCE [LARGE SCALE GENOMIC DNA]</scope>
    <source>
        <strain evidence="10">SY62</strain>
    </source>
</reference>
<keyword evidence="2" id="KW-0813">Transport</keyword>
<evidence type="ECO:0000256" key="5">
    <source>
        <dbReference type="SAM" id="MobiDB-lite"/>
    </source>
</evidence>
<gene>
    <name evidence="9" type="ORF">PHSY_006991</name>
</gene>
<keyword evidence="4" id="KW-0175">Coiled coil</keyword>
<feature type="coiled-coil region" evidence="4">
    <location>
        <begin position="1639"/>
        <end position="1666"/>
    </location>
</feature>
<dbReference type="Pfam" id="PF23300">
    <property type="entry name" value="HEAT_Nup120"/>
    <property type="match status" value="1"/>
</dbReference>
<feature type="domain" description="Nucleoporin Nup120/160 beta-propeller" evidence="6">
    <location>
        <begin position="114"/>
        <end position="690"/>
    </location>
</feature>
<dbReference type="InterPro" id="IPR056536">
    <property type="entry name" value="TPR_NUP160_C"/>
</dbReference>
<dbReference type="GeneID" id="24112256"/>
<evidence type="ECO:0008006" key="11">
    <source>
        <dbReference type="Google" id="ProtNLM"/>
    </source>
</evidence>
<keyword evidence="10" id="KW-1185">Reference proteome</keyword>
<dbReference type="Proteomes" id="UP000014071">
    <property type="component" value="Unassembled WGS sequence"/>
</dbReference>
<dbReference type="STRING" id="1305764.R9PMR8"/>
<feature type="region of interest" description="Disordered" evidence="5">
    <location>
        <begin position="1718"/>
        <end position="1742"/>
    </location>
</feature>
<dbReference type="EMBL" id="DF238831">
    <property type="protein sequence ID" value="GAC99390.1"/>
    <property type="molecule type" value="Genomic_DNA"/>
</dbReference>
<name>R9PMR8_PSEHS</name>
<protein>
    <recommendedName>
        <fullName evidence="11">Nuclear pore complex protein Nup160</fullName>
    </recommendedName>
</protein>
<feature type="domain" description="NUP160 C-terminal TPR" evidence="8">
    <location>
        <begin position="1398"/>
        <end position="1480"/>
    </location>
</feature>
<dbReference type="InterPro" id="IPR059141">
    <property type="entry name" value="Beta-prop_Nup120_160"/>
</dbReference>
<dbReference type="HOGENOM" id="CLU_002799_0_0_1"/>
<accession>R9PMR8</accession>
<dbReference type="SUPFAM" id="SSF50998">
    <property type="entry name" value="Quinoprotein alcohol dehydrogenase-like"/>
    <property type="match status" value="1"/>
</dbReference>
<dbReference type="InterPro" id="IPR056548">
    <property type="entry name" value="HEAT_Nup120"/>
</dbReference>
<dbReference type="OrthoDB" id="67716at2759"/>
<feature type="domain" description="Nucleoporin nup120-like HEAT repeat" evidence="7">
    <location>
        <begin position="1037"/>
        <end position="1225"/>
    </location>
</feature>
<dbReference type="GO" id="GO:0017056">
    <property type="term" value="F:structural constituent of nuclear pore"/>
    <property type="evidence" value="ECO:0007669"/>
    <property type="project" value="TreeGrafter"/>
</dbReference>
<proteinExistence type="predicted"/>
<dbReference type="GO" id="GO:0005643">
    <property type="term" value="C:nuclear pore"/>
    <property type="evidence" value="ECO:0007669"/>
    <property type="project" value="TreeGrafter"/>
</dbReference>
<evidence type="ECO:0000256" key="3">
    <source>
        <dbReference type="ARBA" id="ARBA00023242"/>
    </source>
</evidence>
<dbReference type="InterPro" id="IPR021717">
    <property type="entry name" value="Nucleoporin_Nup160"/>
</dbReference>
<dbReference type="Pfam" id="PF11715">
    <property type="entry name" value="Beta-prop_Nup120_160"/>
    <property type="match status" value="1"/>
</dbReference>
<feature type="compositionally biased region" description="Basic and acidic residues" evidence="5">
    <location>
        <begin position="1674"/>
        <end position="1696"/>
    </location>
</feature>
<dbReference type="InterPro" id="IPR015943">
    <property type="entry name" value="WD40/YVTN_repeat-like_dom_sf"/>
</dbReference>
<organism evidence="9 10">
    <name type="scientific">Pseudozyma hubeiensis (strain SY62)</name>
    <name type="common">Yeast</name>
    <dbReference type="NCBI Taxonomy" id="1305764"/>
    <lineage>
        <taxon>Eukaryota</taxon>
        <taxon>Fungi</taxon>
        <taxon>Dikarya</taxon>
        <taxon>Basidiomycota</taxon>
        <taxon>Ustilaginomycotina</taxon>
        <taxon>Ustilaginomycetes</taxon>
        <taxon>Ustilaginales</taxon>
        <taxon>Ustilaginaceae</taxon>
        <taxon>Pseudozyma</taxon>
    </lineage>
</organism>
<feature type="compositionally biased region" description="Polar residues" evidence="5">
    <location>
        <begin position="1721"/>
        <end position="1731"/>
    </location>
</feature>
<evidence type="ECO:0000313" key="9">
    <source>
        <dbReference type="EMBL" id="GAC99390.1"/>
    </source>
</evidence>
<dbReference type="PANTHER" id="PTHR21286">
    <property type="entry name" value="NUCLEAR PORE COMPLEX PROTEIN NUP160"/>
    <property type="match status" value="1"/>
</dbReference>
<evidence type="ECO:0000259" key="6">
    <source>
        <dbReference type="Pfam" id="PF11715"/>
    </source>
</evidence>
<evidence type="ECO:0000256" key="4">
    <source>
        <dbReference type="SAM" id="Coils"/>
    </source>
</evidence>
<dbReference type="eggNOG" id="KOG4521">
    <property type="taxonomic scope" value="Eukaryota"/>
</dbReference>
<evidence type="ECO:0000313" key="10">
    <source>
        <dbReference type="Proteomes" id="UP000014071"/>
    </source>
</evidence>
<dbReference type="PANTHER" id="PTHR21286:SF0">
    <property type="entry name" value="NUCLEAR PORE COMPLEX PROTEIN NUP160"/>
    <property type="match status" value="1"/>
</dbReference>